<keyword evidence="4" id="KW-1185">Reference proteome</keyword>
<dbReference type="PANTHER" id="PTHR43540:SF16">
    <property type="entry name" value="ISOCHORISMATASE-LIKE DOMAIN-CONTAINING PROTEIN"/>
    <property type="match status" value="1"/>
</dbReference>
<proteinExistence type="predicted"/>
<gene>
    <name evidence="3" type="ORF">NKG59_21420</name>
</gene>
<evidence type="ECO:0000313" key="4">
    <source>
        <dbReference type="Proteomes" id="UP001162793"/>
    </source>
</evidence>
<dbReference type="Proteomes" id="UP001162793">
    <property type="component" value="Unassembled WGS sequence"/>
</dbReference>
<dbReference type="Gene3D" id="3.40.50.850">
    <property type="entry name" value="Isochorismatase-like"/>
    <property type="match status" value="1"/>
</dbReference>
<protein>
    <submittedName>
        <fullName evidence="3">Cysteine hydrolase</fullName>
    </submittedName>
</protein>
<evidence type="ECO:0000259" key="2">
    <source>
        <dbReference type="Pfam" id="PF00857"/>
    </source>
</evidence>
<organism evidence="3 4">
    <name type="scientific">Ralstonia chuxiongensis</name>
    <dbReference type="NCBI Taxonomy" id="2957504"/>
    <lineage>
        <taxon>Bacteria</taxon>
        <taxon>Pseudomonadati</taxon>
        <taxon>Pseudomonadota</taxon>
        <taxon>Betaproteobacteria</taxon>
        <taxon>Burkholderiales</taxon>
        <taxon>Burkholderiaceae</taxon>
        <taxon>Ralstonia</taxon>
    </lineage>
</organism>
<reference evidence="4" key="1">
    <citation type="journal article" date="2023" name="Front. Microbiol.">
        <title>Ralstonia chuxiongensis sp. nov., Ralstonia mojiangensis sp. nov., and Ralstonia soli sp. nov., isolated from tobacco fields, are three novel species in the family Burkholderiaceae.</title>
        <authorList>
            <person name="Lu C.H."/>
            <person name="Zhang Y.Y."/>
            <person name="Jiang N."/>
            <person name="Chen W."/>
            <person name="Shao X."/>
            <person name="Zhao Z.M."/>
            <person name="Lu W.L."/>
            <person name="Hu X."/>
            <person name="Xi Y.X."/>
            <person name="Zou S.Y."/>
            <person name="Wei Q.J."/>
            <person name="Lin Z.L."/>
            <person name="Gong L."/>
            <person name="Gai X.T."/>
            <person name="Zhang L.Q."/>
            <person name="Li J.Y."/>
            <person name="Jin Y."/>
            <person name="Xia Z.Y."/>
        </authorList>
    </citation>
    <scope>NUCLEOTIDE SEQUENCE [LARGE SCALE GENOMIC DNA]</scope>
    <source>
        <strain evidence="4">21YRMH01-3</strain>
    </source>
</reference>
<accession>A0AA42BJ75</accession>
<dbReference type="InterPro" id="IPR000868">
    <property type="entry name" value="Isochorismatase-like_dom"/>
</dbReference>
<dbReference type="RefSeq" id="WP_253541131.1">
    <property type="nucleotide sequence ID" value="NZ_JAMYWC010000007.1"/>
</dbReference>
<dbReference type="AlphaFoldDB" id="A0AA42BJ75"/>
<dbReference type="GO" id="GO:0016787">
    <property type="term" value="F:hydrolase activity"/>
    <property type="evidence" value="ECO:0007669"/>
    <property type="project" value="UniProtKB-KW"/>
</dbReference>
<dbReference type="InterPro" id="IPR036380">
    <property type="entry name" value="Isochorismatase-like_sf"/>
</dbReference>
<name>A0AA42BJ75_9RALS</name>
<sequence length="203" mass="22467">MKNPKNTALVLVDPYNDFLSRRGQTWMMLRNVALSNGMIGKARSILESARKQQMTVAYAPHYRWRPGGLSGRKYLHPTQFMQERSHIFAEGRFGGRFLPELAPADGDIIASEHLCSSGFAGTNLHEQLQARGITHLIIVGLITNTCIEATARSAVDLGYHVTLVTDAVAAFAPVEHDLAIRENYPRIGHHVTDTSTLLNSMEA</sequence>
<dbReference type="SUPFAM" id="SSF52499">
    <property type="entry name" value="Isochorismatase-like hydrolases"/>
    <property type="match status" value="1"/>
</dbReference>
<dbReference type="Pfam" id="PF00857">
    <property type="entry name" value="Isochorismatase"/>
    <property type="match status" value="1"/>
</dbReference>
<evidence type="ECO:0000256" key="1">
    <source>
        <dbReference type="ARBA" id="ARBA00022801"/>
    </source>
</evidence>
<dbReference type="CDD" id="cd00431">
    <property type="entry name" value="cysteine_hydrolases"/>
    <property type="match status" value="1"/>
</dbReference>
<feature type="domain" description="Isochorismatase-like" evidence="2">
    <location>
        <begin position="7"/>
        <end position="188"/>
    </location>
</feature>
<comment type="caution">
    <text evidence="3">The sequence shown here is derived from an EMBL/GenBank/DDBJ whole genome shotgun (WGS) entry which is preliminary data.</text>
</comment>
<keyword evidence="1 3" id="KW-0378">Hydrolase</keyword>
<evidence type="ECO:0000313" key="3">
    <source>
        <dbReference type="EMBL" id="MCP1174931.1"/>
    </source>
</evidence>
<dbReference type="PANTHER" id="PTHR43540">
    <property type="entry name" value="PEROXYUREIDOACRYLATE/UREIDOACRYLATE AMIDOHYDROLASE-RELATED"/>
    <property type="match status" value="1"/>
</dbReference>
<dbReference type="EMBL" id="JAMYWC010000007">
    <property type="protein sequence ID" value="MCP1174931.1"/>
    <property type="molecule type" value="Genomic_DNA"/>
</dbReference>
<dbReference type="InterPro" id="IPR050272">
    <property type="entry name" value="Isochorismatase-like_hydrls"/>
</dbReference>